<evidence type="ECO:0000256" key="4">
    <source>
        <dbReference type="ARBA" id="ARBA00023172"/>
    </source>
</evidence>
<dbReference type="PANTHER" id="PTHR30629">
    <property type="entry name" value="PROPHAGE INTEGRASE"/>
    <property type="match status" value="1"/>
</dbReference>
<dbReference type="Gene3D" id="3.30.160.390">
    <property type="entry name" value="Integrase, DNA-binding domain"/>
    <property type="match status" value="1"/>
</dbReference>
<dbReference type="RefSeq" id="WP_204199970.1">
    <property type="nucleotide sequence ID" value="NZ_JAFEMC010000005.1"/>
</dbReference>
<evidence type="ECO:0000313" key="8">
    <source>
        <dbReference type="EMBL" id="MBM6577871.1"/>
    </source>
</evidence>
<proteinExistence type="inferred from homology"/>
<evidence type="ECO:0000256" key="2">
    <source>
        <dbReference type="ARBA" id="ARBA00022908"/>
    </source>
</evidence>
<dbReference type="PANTHER" id="PTHR30629:SF2">
    <property type="entry name" value="PROPHAGE INTEGRASE INTS-RELATED"/>
    <property type="match status" value="1"/>
</dbReference>
<dbReference type="InterPro" id="IPR044068">
    <property type="entry name" value="CB"/>
</dbReference>
<accession>A0ABS2DAA3</accession>
<keyword evidence="3 5" id="KW-0238">DNA-binding</keyword>
<evidence type="ECO:0000259" key="6">
    <source>
        <dbReference type="PROSITE" id="PS51898"/>
    </source>
</evidence>
<evidence type="ECO:0000313" key="9">
    <source>
        <dbReference type="Proteomes" id="UP000763641"/>
    </source>
</evidence>
<dbReference type="CDD" id="cd00801">
    <property type="entry name" value="INT_P4_C"/>
    <property type="match status" value="1"/>
</dbReference>
<dbReference type="Pfam" id="PF13356">
    <property type="entry name" value="Arm-DNA-bind_3"/>
    <property type="match status" value="1"/>
</dbReference>
<dbReference type="InterPro" id="IPR050808">
    <property type="entry name" value="Phage_Integrase"/>
</dbReference>
<dbReference type="Pfam" id="PF22022">
    <property type="entry name" value="Phage_int_M"/>
    <property type="match status" value="1"/>
</dbReference>
<evidence type="ECO:0000256" key="5">
    <source>
        <dbReference type="PROSITE-ProRule" id="PRU01248"/>
    </source>
</evidence>
<dbReference type="InterPro" id="IPR053876">
    <property type="entry name" value="Phage_int_M"/>
</dbReference>
<comment type="caution">
    <text evidence="8">The sequence shown here is derived from an EMBL/GenBank/DDBJ whole genome shotgun (WGS) entry which is preliminary data.</text>
</comment>
<dbReference type="Gene3D" id="1.10.150.130">
    <property type="match status" value="1"/>
</dbReference>
<keyword evidence="9" id="KW-1185">Reference proteome</keyword>
<dbReference type="InterPro" id="IPR002104">
    <property type="entry name" value="Integrase_catalytic"/>
</dbReference>
<keyword evidence="4" id="KW-0233">DNA recombination</keyword>
<reference evidence="8 9" key="1">
    <citation type="submission" date="2020-12" db="EMBL/GenBank/DDBJ databases">
        <title>Sphingomonas sp.</title>
        <authorList>
            <person name="Kim M.K."/>
        </authorList>
    </citation>
    <scope>NUCLEOTIDE SEQUENCE [LARGE SCALE GENOMIC DNA]</scope>
    <source>
        <strain evidence="8 9">BT552</strain>
    </source>
</reference>
<name>A0ABS2DAA3_9SPHN</name>
<dbReference type="InterPro" id="IPR010998">
    <property type="entry name" value="Integrase_recombinase_N"/>
</dbReference>
<organism evidence="8 9">
    <name type="scientific">Sphingomonas longa</name>
    <dbReference type="NCBI Taxonomy" id="2778730"/>
    <lineage>
        <taxon>Bacteria</taxon>
        <taxon>Pseudomonadati</taxon>
        <taxon>Pseudomonadota</taxon>
        <taxon>Alphaproteobacteria</taxon>
        <taxon>Sphingomonadales</taxon>
        <taxon>Sphingomonadaceae</taxon>
        <taxon>Sphingomonas</taxon>
    </lineage>
</organism>
<dbReference type="SUPFAM" id="SSF56349">
    <property type="entry name" value="DNA breaking-rejoining enzymes"/>
    <property type="match status" value="1"/>
</dbReference>
<keyword evidence="2" id="KW-0229">DNA integration</keyword>
<evidence type="ECO:0000259" key="7">
    <source>
        <dbReference type="PROSITE" id="PS51900"/>
    </source>
</evidence>
<dbReference type="Gene3D" id="1.10.443.10">
    <property type="entry name" value="Intergrase catalytic core"/>
    <property type="match status" value="1"/>
</dbReference>
<feature type="domain" description="Tyr recombinase" evidence="6">
    <location>
        <begin position="207"/>
        <end position="382"/>
    </location>
</feature>
<dbReference type="InterPro" id="IPR011010">
    <property type="entry name" value="DNA_brk_join_enz"/>
</dbReference>
<dbReference type="Proteomes" id="UP000763641">
    <property type="component" value="Unassembled WGS sequence"/>
</dbReference>
<sequence length="398" mass="44484">MSGYKPTGRHREKVLTPAAVRNLKPGFHSDGGNLYLKVDPSGARRWIVRLNVQGKRRDIGLGSAAVVSLLEAREQALQHRKAARVGEDPLAAKRRLQAIPSFEEAANHYIEHRRGGWKSEKHRKQWSASLEKYAYPIMGSLQVSKVDSADILRVLDPIWVDLNETANRVRQRIGLILKWAIARGFRTDNPADAVQQALAKRDGSKRQRMKALPYDEVANAIDKVTESKASDATKLAFQFLVHTACRSGEVRGALWSEVDLAKRVWTVSADRMKAGKQHRVPLNDAAAAVLERAKALKQEDVDLVFPSTRGKPLSDMTLSKLMKELGIAAVPHGFRSSFRDWAAEQTSYPERVAEFALAHVIKDKAEAAYARSDLLDKRKSLMADWGQFLAERPTKSTI</sequence>
<dbReference type="EMBL" id="JAFEMC010000005">
    <property type="protein sequence ID" value="MBM6577871.1"/>
    <property type="molecule type" value="Genomic_DNA"/>
</dbReference>
<protein>
    <submittedName>
        <fullName evidence="8">Tyrosine-type recombinase/integrase</fullName>
    </submittedName>
</protein>
<evidence type="ECO:0000256" key="3">
    <source>
        <dbReference type="ARBA" id="ARBA00023125"/>
    </source>
</evidence>
<dbReference type="InterPro" id="IPR038488">
    <property type="entry name" value="Integrase_DNA-bd_sf"/>
</dbReference>
<dbReference type="PROSITE" id="PS51898">
    <property type="entry name" value="TYR_RECOMBINASE"/>
    <property type="match status" value="1"/>
</dbReference>
<evidence type="ECO:0000256" key="1">
    <source>
        <dbReference type="ARBA" id="ARBA00008857"/>
    </source>
</evidence>
<dbReference type="PROSITE" id="PS51900">
    <property type="entry name" value="CB"/>
    <property type="match status" value="1"/>
</dbReference>
<gene>
    <name evidence="8" type="ORF">ILT43_15925</name>
</gene>
<dbReference type="InterPro" id="IPR013762">
    <property type="entry name" value="Integrase-like_cat_sf"/>
</dbReference>
<comment type="similarity">
    <text evidence="1">Belongs to the 'phage' integrase family.</text>
</comment>
<feature type="domain" description="Core-binding (CB)" evidence="7">
    <location>
        <begin position="100"/>
        <end position="181"/>
    </location>
</feature>
<dbReference type="InterPro" id="IPR025166">
    <property type="entry name" value="Integrase_DNA_bind_dom"/>
</dbReference>
<dbReference type="Pfam" id="PF00589">
    <property type="entry name" value="Phage_integrase"/>
    <property type="match status" value="1"/>
</dbReference>